<keyword evidence="4" id="KW-0249">Electron transport</keyword>
<name>A0ABD5XC77_9EURY</name>
<gene>
    <name evidence="8" type="ORF">ACFQJ7_12345</name>
</gene>
<evidence type="ECO:0000256" key="2">
    <source>
        <dbReference type="ARBA" id="ARBA00022448"/>
    </source>
</evidence>
<keyword evidence="6" id="KW-0472">Membrane</keyword>
<keyword evidence="2" id="KW-0813">Transport</keyword>
<dbReference type="InterPro" id="IPR008972">
    <property type="entry name" value="Cupredoxin"/>
</dbReference>
<evidence type="ECO:0000313" key="8">
    <source>
        <dbReference type="EMBL" id="MFC7126805.1"/>
    </source>
</evidence>
<evidence type="ECO:0000256" key="3">
    <source>
        <dbReference type="ARBA" id="ARBA00022723"/>
    </source>
</evidence>
<dbReference type="SUPFAM" id="SSF49503">
    <property type="entry name" value="Cupredoxins"/>
    <property type="match status" value="1"/>
</dbReference>
<organism evidence="8 9">
    <name type="scientific">Halovenus rubra</name>
    <dbReference type="NCBI Taxonomy" id="869890"/>
    <lineage>
        <taxon>Archaea</taxon>
        <taxon>Methanobacteriati</taxon>
        <taxon>Methanobacteriota</taxon>
        <taxon>Stenosarchaea group</taxon>
        <taxon>Halobacteria</taxon>
        <taxon>Halobacteriales</taxon>
        <taxon>Haloarculaceae</taxon>
        <taxon>Halovenus</taxon>
    </lineage>
</organism>
<keyword evidence="5" id="KW-0186">Copper</keyword>
<protein>
    <submittedName>
        <fullName evidence="8">Plastocyanin/azurin family copper-binding protein</fullName>
    </submittedName>
</protein>
<evidence type="ECO:0000256" key="6">
    <source>
        <dbReference type="ARBA" id="ARBA00023136"/>
    </source>
</evidence>
<dbReference type="PANTHER" id="PTHR34192">
    <property type="entry name" value="PLASTOCYANIN MAJOR ISOFORM, CHLOROPLASTIC-RELATED"/>
    <property type="match status" value="1"/>
</dbReference>
<accession>A0ABD5XC77</accession>
<comment type="caution">
    <text evidence="8">The sequence shown here is derived from an EMBL/GenBank/DDBJ whole genome shotgun (WGS) entry which is preliminary data.</text>
</comment>
<evidence type="ECO:0000256" key="4">
    <source>
        <dbReference type="ARBA" id="ARBA00022982"/>
    </source>
</evidence>
<dbReference type="EMBL" id="JBHSZQ010000047">
    <property type="protein sequence ID" value="MFC7126805.1"/>
    <property type="molecule type" value="Genomic_DNA"/>
</dbReference>
<dbReference type="RefSeq" id="WP_267637362.1">
    <property type="nucleotide sequence ID" value="NZ_JAODIY010000009.1"/>
</dbReference>
<dbReference type="Proteomes" id="UP001596414">
    <property type="component" value="Unassembled WGS sequence"/>
</dbReference>
<keyword evidence="3" id="KW-0479">Metal-binding</keyword>
<evidence type="ECO:0000313" key="9">
    <source>
        <dbReference type="Proteomes" id="UP001596414"/>
    </source>
</evidence>
<reference evidence="8 9" key="1">
    <citation type="journal article" date="2014" name="Int. J. Syst. Evol. Microbiol.">
        <title>Complete genome sequence of Corynebacterium casei LMG S-19264T (=DSM 44701T), isolated from a smear-ripened cheese.</title>
        <authorList>
            <consortium name="US DOE Joint Genome Institute (JGI-PGF)"/>
            <person name="Walter F."/>
            <person name="Albersmeier A."/>
            <person name="Kalinowski J."/>
            <person name="Ruckert C."/>
        </authorList>
    </citation>
    <scope>NUCLEOTIDE SEQUENCE [LARGE SCALE GENOMIC DNA]</scope>
    <source>
        <strain evidence="8 9">CGMCC 4.7215</strain>
    </source>
</reference>
<dbReference type="Pfam" id="PF00127">
    <property type="entry name" value="Copper-bind"/>
    <property type="match status" value="1"/>
</dbReference>
<dbReference type="GO" id="GO:0016020">
    <property type="term" value="C:membrane"/>
    <property type="evidence" value="ECO:0007669"/>
    <property type="project" value="UniProtKB-SubCell"/>
</dbReference>
<sequence>MSKAPRTAIVSFIAVFVVVVAVGGVASVVIDDGESTTGPDHIEVENPQFDAERVASDSSPGEASVEMDSTAFQKKVVVHVGAAYTQRDIAPLVNTLIENGHEVTVLAQEGRQFGGGQITFAKGTVDQIAPPTGDDGSQLTGNLEGAQGLVSLGVTTYTDQDLNAIDTFVEENGRIVMGVEPTQEFGFGAGHSQTYSNLGVFTEPGYVYNLAENDLNYQRIFTEPSGTELLTEDVERVVFPSATPVQASNQDETMLPIEGSELSVTREKTEKPVLVRDQNVALIGDTDFLTPENTQRADNDVLVGNIADYLVEADRDVGDNNTEKGEEETESITIEVGPDGENRFSPEVTEIKPGTTVKFVWNSSGHNIVPTNQQPSDAEWGGVPETKEEGYVHEFTFEQEGTHEFVSEPHEEDGMYGVIIVGEP</sequence>
<dbReference type="Gene3D" id="2.60.40.420">
    <property type="entry name" value="Cupredoxins - blue copper proteins"/>
    <property type="match status" value="1"/>
</dbReference>
<proteinExistence type="predicted"/>
<feature type="domain" description="Blue (type 1) copper" evidence="7">
    <location>
        <begin position="340"/>
        <end position="421"/>
    </location>
</feature>
<dbReference type="AlphaFoldDB" id="A0ABD5XC77"/>
<evidence type="ECO:0000256" key="1">
    <source>
        <dbReference type="ARBA" id="ARBA00004370"/>
    </source>
</evidence>
<dbReference type="GO" id="GO:0046872">
    <property type="term" value="F:metal ion binding"/>
    <property type="evidence" value="ECO:0007669"/>
    <property type="project" value="UniProtKB-KW"/>
</dbReference>
<dbReference type="InterPro" id="IPR000923">
    <property type="entry name" value="BlueCu_1"/>
</dbReference>
<comment type="subcellular location">
    <subcellularLocation>
        <location evidence="1">Membrane</location>
    </subcellularLocation>
</comment>
<evidence type="ECO:0000259" key="7">
    <source>
        <dbReference type="Pfam" id="PF00127"/>
    </source>
</evidence>
<evidence type="ECO:0000256" key="5">
    <source>
        <dbReference type="ARBA" id="ARBA00023008"/>
    </source>
</evidence>
<dbReference type="PANTHER" id="PTHR34192:SF10">
    <property type="entry name" value="PLASTOCYANIN MAJOR ISOFORM, CHLOROPLASTIC-RELATED"/>
    <property type="match status" value="1"/>
</dbReference>